<reference evidence="2" key="1">
    <citation type="submission" date="2020-07" db="EMBL/GenBank/DDBJ databases">
        <title>Koleobacter methoxysyntrophicus gen. nov., sp. nov., a novel anaerobic bacterium isolated from deep subsurface oil field and proposal of Koleobacterales ord. nov. in the phylum Firmicutes.</title>
        <authorList>
            <person name="Sakamoto S."/>
            <person name="Tamaki H."/>
        </authorList>
    </citation>
    <scope>NUCLEOTIDE SEQUENCE</scope>
    <source>
        <strain evidence="2">NRmbB1</strain>
    </source>
</reference>
<accession>A0A8A0RL26</accession>
<keyword evidence="1" id="KW-0812">Transmembrane</keyword>
<feature type="transmembrane region" description="Helical" evidence="1">
    <location>
        <begin position="50"/>
        <end position="74"/>
    </location>
</feature>
<protein>
    <recommendedName>
        <fullName evidence="4">Transposase IS4-like domain-containing protein</fullName>
    </recommendedName>
</protein>
<evidence type="ECO:0008006" key="4">
    <source>
        <dbReference type="Google" id="ProtNLM"/>
    </source>
</evidence>
<sequence length="355" mass="42841">MIRKKKFRNLLHKKRYLAAVDGTQKYVMDKCWDERYLHRKIRSKDGEYQYYAYVLEAVLIFSNGMVLPLMSVFLENSAELEAIENDEEWKQDCELKAFYRLAKRLKQEFPKLPLTLILDGLYAKGPVIEICRKNKWEFMIVLKDKSLPSVWEEAQGLMRLDTNGENRYERTWQGRQQMFRWVNDIEYEYSYGKKRRVLTIHLVMCEESWEKIDKKGCVIMKTARHAWISSSPINRKNVHERCNLIARKRWLQENNILKEKHQGYHYKHIFSYDWNAMRGYHYLMHIARMLNEMALHSIPLTEHVKEFGIQSFIKKFRAAMTHREFDTKRLRRVIESPGQLRLVYEDNWKTSRPAA</sequence>
<keyword evidence="3" id="KW-1185">Reference proteome</keyword>
<evidence type="ECO:0000313" key="3">
    <source>
        <dbReference type="Proteomes" id="UP000662904"/>
    </source>
</evidence>
<evidence type="ECO:0000313" key="2">
    <source>
        <dbReference type="EMBL" id="QSQ08320.1"/>
    </source>
</evidence>
<keyword evidence="1" id="KW-1133">Transmembrane helix</keyword>
<dbReference type="AlphaFoldDB" id="A0A8A0RL26"/>
<dbReference type="Proteomes" id="UP000662904">
    <property type="component" value="Chromosome"/>
</dbReference>
<name>A0A8A0RL26_9FIRM</name>
<dbReference type="EMBL" id="CP059066">
    <property type="protein sequence ID" value="QSQ08320.1"/>
    <property type="molecule type" value="Genomic_DNA"/>
</dbReference>
<dbReference type="KEGG" id="kme:H0A61_00642"/>
<keyword evidence="1" id="KW-0472">Membrane</keyword>
<evidence type="ECO:0000256" key="1">
    <source>
        <dbReference type="SAM" id="Phobius"/>
    </source>
</evidence>
<proteinExistence type="predicted"/>
<gene>
    <name evidence="2" type="ORF">H0A61_00642</name>
</gene>
<organism evidence="2 3">
    <name type="scientific">Koleobacter methoxysyntrophicus</name>
    <dbReference type="NCBI Taxonomy" id="2751313"/>
    <lineage>
        <taxon>Bacteria</taxon>
        <taxon>Bacillati</taxon>
        <taxon>Bacillota</taxon>
        <taxon>Clostridia</taxon>
        <taxon>Koleobacterales</taxon>
        <taxon>Koleobacteraceae</taxon>
        <taxon>Koleobacter</taxon>
    </lineage>
</organism>